<evidence type="ECO:0000313" key="1">
    <source>
        <dbReference type="EMBL" id="AFL75288.1"/>
    </source>
</evidence>
<dbReference type="AlphaFoldDB" id="I3YE70"/>
<protein>
    <submittedName>
        <fullName evidence="1">Uncharacterized protein</fullName>
    </submittedName>
</protein>
<dbReference type="KEGG" id="tvi:Thivi_3418"/>
<proteinExistence type="predicted"/>
<dbReference type="Proteomes" id="UP000006062">
    <property type="component" value="Chromosome"/>
</dbReference>
<organism evidence="1 2">
    <name type="scientific">Thiocystis violascens (strain ATCC 17096 / DSM 198 / 6111)</name>
    <name type="common">Chromatium violascens</name>
    <dbReference type="NCBI Taxonomy" id="765911"/>
    <lineage>
        <taxon>Bacteria</taxon>
        <taxon>Pseudomonadati</taxon>
        <taxon>Pseudomonadota</taxon>
        <taxon>Gammaproteobacteria</taxon>
        <taxon>Chromatiales</taxon>
        <taxon>Chromatiaceae</taxon>
        <taxon>Thiocystis</taxon>
    </lineage>
</organism>
<gene>
    <name evidence="1" type="ordered locus">Thivi_3418</name>
</gene>
<accession>I3YE70</accession>
<evidence type="ECO:0000313" key="2">
    <source>
        <dbReference type="Proteomes" id="UP000006062"/>
    </source>
</evidence>
<name>I3YE70_THIV6</name>
<dbReference type="EMBL" id="CP003154">
    <property type="protein sequence ID" value="AFL75288.1"/>
    <property type="molecule type" value="Genomic_DNA"/>
</dbReference>
<keyword evidence="2" id="KW-1185">Reference proteome</keyword>
<dbReference type="STRING" id="765911.Thivi_3418"/>
<sequence length="116" mass="12508">MTSQMPDDSDLANLARLLRASPEVLLAYGVEDQTGADAQAVALLGTEPFGPERLSALRAALVATVETGRLELIDLGPVPPQRQRQILQRGRLLYARECALVGPFELGVLRACLDAR</sequence>
<dbReference type="HOGENOM" id="CLU_2095796_0_0_6"/>
<reference evidence="1 2" key="1">
    <citation type="submission" date="2012-06" db="EMBL/GenBank/DDBJ databases">
        <title>Complete sequence of Thiocystis violascens DSM 198.</title>
        <authorList>
            <consortium name="US DOE Joint Genome Institute"/>
            <person name="Lucas S."/>
            <person name="Han J."/>
            <person name="Lapidus A."/>
            <person name="Cheng J.-F."/>
            <person name="Goodwin L."/>
            <person name="Pitluck S."/>
            <person name="Peters L."/>
            <person name="Ovchinnikova G."/>
            <person name="Teshima H."/>
            <person name="Detter J.C."/>
            <person name="Han C."/>
            <person name="Tapia R."/>
            <person name="Land M."/>
            <person name="Hauser L."/>
            <person name="Kyrpides N."/>
            <person name="Ivanova N."/>
            <person name="Pagani I."/>
            <person name="Vogl K."/>
            <person name="Liu Z."/>
            <person name="Frigaard N.-U."/>
            <person name="Bryant D."/>
            <person name="Woyke T."/>
        </authorList>
    </citation>
    <scope>NUCLEOTIDE SEQUENCE [LARGE SCALE GENOMIC DNA]</scope>
    <source>
        <strain evidence="2">ATCC 17096 / DSM 198 / 6111</strain>
    </source>
</reference>